<dbReference type="Proteomes" id="UP000824029">
    <property type="component" value="Unassembled WGS sequence"/>
</dbReference>
<evidence type="ECO:0000256" key="1">
    <source>
        <dbReference type="SAM" id="Phobius"/>
    </source>
</evidence>
<reference evidence="2" key="2">
    <citation type="submission" date="2021-04" db="EMBL/GenBank/DDBJ databases">
        <authorList>
            <person name="Gilroy R."/>
        </authorList>
    </citation>
    <scope>NUCLEOTIDE SEQUENCE</scope>
    <source>
        <strain evidence="2">ChiHecolR3B27-1887</strain>
    </source>
</reference>
<evidence type="ECO:0000313" key="2">
    <source>
        <dbReference type="EMBL" id="HIZ18413.1"/>
    </source>
</evidence>
<feature type="transmembrane region" description="Helical" evidence="1">
    <location>
        <begin position="151"/>
        <end position="170"/>
    </location>
</feature>
<comment type="caution">
    <text evidence="2">The sequence shown here is derived from an EMBL/GenBank/DDBJ whole genome shotgun (WGS) entry which is preliminary data.</text>
</comment>
<accession>A0A9D2DK65</accession>
<keyword evidence="1" id="KW-0472">Membrane</keyword>
<organism evidence="2 3">
    <name type="scientific">Candidatus Olsenella stercoravium</name>
    <dbReference type="NCBI Taxonomy" id="2838713"/>
    <lineage>
        <taxon>Bacteria</taxon>
        <taxon>Bacillati</taxon>
        <taxon>Actinomycetota</taxon>
        <taxon>Coriobacteriia</taxon>
        <taxon>Coriobacteriales</taxon>
        <taxon>Atopobiaceae</taxon>
        <taxon>Olsenella</taxon>
    </lineage>
</organism>
<evidence type="ECO:0000313" key="3">
    <source>
        <dbReference type="Proteomes" id="UP000824029"/>
    </source>
</evidence>
<proteinExistence type="predicted"/>
<reference evidence="2" key="1">
    <citation type="journal article" date="2021" name="PeerJ">
        <title>Extensive microbial diversity within the chicken gut microbiome revealed by metagenomics and culture.</title>
        <authorList>
            <person name="Gilroy R."/>
            <person name="Ravi A."/>
            <person name="Getino M."/>
            <person name="Pursley I."/>
            <person name="Horton D.L."/>
            <person name="Alikhan N.F."/>
            <person name="Baker D."/>
            <person name="Gharbi K."/>
            <person name="Hall N."/>
            <person name="Watson M."/>
            <person name="Adriaenssens E.M."/>
            <person name="Foster-Nyarko E."/>
            <person name="Jarju S."/>
            <person name="Secka A."/>
            <person name="Antonio M."/>
            <person name="Oren A."/>
            <person name="Chaudhuri R.R."/>
            <person name="La Ragione R."/>
            <person name="Hildebrand F."/>
            <person name="Pallen M.J."/>
        </authorList>
    </citation>
    <scope>NUCLEOTIDE SEQUENCE</scope>
    <source>
        <strain evidence="2">ChiHecolR3B27-1887</strain>
    </source>
</reference>
<feature type="transmembrane region" description="Helical" evidence="1">
    <location>
        <begin position="12"/>
        <end position="33"/>
    </location>
</feature>
<keyword evidence="1" id="KW-0812">Transmembrane</keyword>
<dbReference type="EMBL" id="DXBZ01000089">
    <property type="protein sequence ID" value="HIZ18413.1"/>
    <property type="molecule type" value="Genomic_DNA"/>
</dbReference>
<protein>
    <submittedName>
        <fullName evidence="2">Uncharacterized protein</fullName>
    </submittedName>
</protein>
<dbReference type="AlphaFoldDB" id="A0A9D2DK65"/>
<sequence>MDEKNGQLKTVAVVVTIVAAALLVAAFFLPYAAGVDEYREALGQMSDNPYSEVLGMSNDDLADVSLFEYVRIYSAAGELGIGETFAAVYVPFTVAPAVLGVLTLLFAALRKPIPAIVFSVLTVALTFLLNWDFEDRGVIPSDTYDWGIARWVYLVAGVAVVACAVWQLVLRRKTR</sequence>
<feature type="transmembrane region" description="Helical" evidence="1">
    <location>
        <begin position="86"/>
        <end position="106"/>
    </location>
</feature>
<name>A0A9D2DK65_9ACTN</name>
<feature type="transmembrane region" description="Helical" evidence="1">
    <location>
        <begin position="113"/>
        <end position="131"/>
    </location>
</feature>
<gene>
    <name evidence="2" type="ORF">IAA22_04820</name>
</gene>
<keyword evidence="1" id="KW-1133">Transmembrane helix</keyword>